<accession>A0A226DJT3</accession>
<dbReference type="PANTHER" id="PTHR15605:SF2">
    <property type="entry name" value="KINESIN-ASSOCIATED PROTEIN 3"/>
    <property type="match status" value="1"/>
</dbReference>
<dbReference type="OMA" id="CINEMIR"/>
<reference evidence="1 2" key="1">
    <citation type="submission" date="2015-12" db="EMBL/GenBank/DDBJ databases">
        <title>The genome of Folsomia candida.</title>
        <authorList>
            <person name="Faddeeva A."/>
            <person name="Derks M.F."/>
            <person name="Anvar Y."/>
            <person name="Smit S."/>
            <person name="Van Straalen N."/>
            <person name="Roelofs D."/>
        </authorList>
    </citation>
    <scope>NUCLEOTIDE SEQUENCE [LARGE SCALE GENOMIC DNA]</scope>
    <source>
        <strain evidence="1 2">VU population</strain>
        <tissue evidence="1">Whole body</tissue>
    </source>
</reference>
<comment type="caution">
    <text evidence="1">The sequence shown here is derived from an EMBL/GenBank/DDBJ whole genome shotgun (WGS) entry which is preliminary data.</text>
</comment>
<evidence type="ECO:0000313" key="2">
    <source>
        <dbReference type="Proteomes" id="UP000198287"/>
    </source>
</evidence>
<dbReference type="SMART" id="SM01297">
    <property type="entry name" value="KAP"/>
    <property type="match status" value="1"/>
</dbReference>
<dbReference type="Gene3D" id="1.25.10.10">
    <property type="entry name" value="Leucine-rich Repeat Variant"/>
    <property type="match status" value="1"/>
</dbReference>
<gene>
    <name evidence="1" type="ORF">Fcan01_19960</name>
</gene>
<dbReference type="STRING" id="158441.A0A226DJT3"/>
<dbReference type="Proteomes" id="UP000198287">
    <property type="component" value="Unassembled WGS sequence"/>
</dbReference>
<protein>
    <submittedName>
        <fullName evidence="1">Kinesin-associated protein 3</fullName>
    </submittedName>
</protein>
<dbReference type="GO" id="GO:0016939">
    <property type="term" value="C:kinesin II complex"/>
    <property type="evidence" value="ECO:0007669"/>
    <property type="project" value="TreeGrafter"/>
</dbReference>
<dbReference type="AlphaFoldDB" id="A0A226DJT3"/>
<dbReference type="GO" id="GO:0007018">
    <property type="term" value="P:microtubule-based movement"/>
    <property type="evidence" value="ECO:0007669"/>
    <property type="project" value="TreeGrafter"/>
</dbReference>
<dbReference type="PANTHER" id="PTHR15605">
    <property type="entry name" value="KINESIN-ASSOCIATED PROTEINS"/>
    <property type="match status" value="1"/>
</dbReference>
<proteinExistence type="predicted"/>
<organism evidence="1 2">
    <name type="scientific">Folsomia candida</name>
    <name type="common">Springtail</name>
    <dbReference type="NCBI Taxonomy" id="158441"/>
    <lineage>
        <taxon>Eukaryota</taxon>
        <taxon>Metazoa</taxon>
        <taxon>Ecdysozoa</taxon>
        <taxon>Arthropoda</taxon>
        <taxon>Hexapoda</taxon>
        <taxon>Collembola</taxon>
        <taxon>Entomobryomorpha</taxon>
        <taxon>Isotomoidea</taxon>
        <taxon>Isotomidae</taxon>
        <taxon>Proisotominae</taxon>
        <taxon>Folsomia</taxon>
    </lineage>
</organism>
<dbReference type="InterPro" id="IPR011989">
    <property type="entry name" value="ARM-like"/>
</dbReference>
<keyword evidence="2" id="KW-1185">Reference proteome</keyword>
<name>A0A226DJT3_FOLCA</name>
<dbReference type="GO" id="GO:0035869">
    <property type="term" value="C:ciliary transition zone"/>
    <property type="evidence" value="ECO:0007669"/>
    <property type="project" value="TreeGrafter"/>
</dbReference>
<dbReference type="SUPFAM" id="SSF48371">
    <property type="entry name" value="ARM repeat"/>
    <property type="match status" value="2"/>
</dbReference>
<dbReference type="GO" id="GO:0005930">
    <property type="term" value="C:axoneme"/>
    <property type="evidence" value="ECO:0007669"/>
    <property type="project" value="TreeGrafter"/>
</dbReference>
<dbReference type="EMBL" id="LNIX01000018">
    <property type="protein sequence ID" value="OXA44957.1"/>
    <property type="molecule type" value="Genomic_DNA"/>
</dbReference>
<dbReference type="GO" id="GO:0019894">
    <property type="term" value="F:kinesin binding"/>
    <property type="evidence" value="ECO:0007669"/>
    <property type="project" value="InterPro"/>
</dbReference>
<evidence type="ECO:0000313" key="1">
    <source>
        <dbReference type="EMBL" id="OXA44957.1"/>
    </source>
</evidence>
<sequence length="754" mass="85954">MENEVVSRCIKVFRFEPHPLKRMLLIFGEVTLSILFPVTGETQQIVEDFKKSICLLGLSNAINNSDKIAKEILAMCPFIDNSMIHNLVEVVEELKLREYDQNGMVVKKETASDGSYLPRFPEIFDSLDDENVLDESSNDEEPDFGKLDHYVDLLYEDIPHKIEGLNCLAKLSKCNSYLKEISRHDSAINAVFQTLREDSKKSSTLTKHILTICLNFARIRDFHELLINQKIPMLILEIVDFELERCEKWKSQLLEIEAHDSVFSARSLNEHQKKLVRLEKLTSVQNVSLKISFQILHCLSEDKGVRETLHENKVIASLGDTLERRDNELLEVVTSFLQNLSSFRQCINEMIRVDLVGQLAALLKEGTPISKKVVNNALHLLYNLSFSCDLREKICDYELISIIVNCFEKSMFREITARILYVLSMDSLIRIKLAKPALLDSLMRCLTTNSDTDTRSFITVVASLVLNLSRTRRGAKMIWETNKLGLLIKSAINQDFFAMKIVRCLAEHDVAFVLYDYAGDIASALINSSDQEFVMECIGILGCIDLQKVSIQSIVQNGKIFPWLKQTLGYYLDKTEIDVSFDLTTASIDVILLLRNLSQVEEGARLVVAEGFVDVLLKISHLGSKTEESVIDHILLFFETCVKHESISVYLATKSCLPNGLLEFAKRTTEKHRGKAISILEQIGKFDETWKENVQELNFLAWNKDWTDAVTASSRSEYDAVSVNGQKFRFQDDSCITSRDAITSLRNYNRTFLL</sequence>
<dbReference type="Pfam" id="PF05804">
    <property type="entry name" value="KAP"/>
    <property type="match status" value="1"/>
</dbReference>
<dbReference type="GO" id="GO:0044782">
    <property type="term" value="P:cilium organization"/>
    <property type="evidence" value="ECO:0007669"/>
    <property type="project" value="TreeGrafter"/>
</dbReference>
<dbReference type="InterPro" id="IPR016024">
    <property type="entry name" value="ARM-type_fold"/>
</dbReference>
<dbReference type="OrthoDB" id="10265679at2759"/>
<dbReference type="InterPro" id="IPR008658">
    <property type="entry name" value="KAP3"/>
</dbReference>